<reference evidence="1" key="1">
    <citation type="submission" date="2021-03" db="EMBL/GenBank/DDBJ databases">
        <title>Draft genome sequence of rust myrtle Austropuccinia psidii MF-1, a brazilian biotype.</title>
        <authorList>
            <person name="Quecine M.C."/>
            <person name="Pachon D.M.R."/>
            <person name="Bonatelli M.L."/>
            <person name="Correr F.H."/>
            <person name="Franceschini L.M."/>
            <person name="Leite T.F."/>
            <person name="Margarido G.R.A."/>
            <person name="Almeida C.A."/>
            <person name="Ferrarezi J.A."/>
            <person name="Labate C.A."/>
        </authorList>
    </citation>
    <scope>NUCLEOTIDE SEQUENCE</scope>
    <source>
        <strain evidence="1">MF-1</strain>
    </source>
</reference>
<keyword evidence="2" id="KW-1185">Reference proteome</keyword>
<dbReference type="Proteomes" id="UP000765509">
    <property type="component" value="Unassembled WGS sequence"/>
</dbReference>
<protein>
    <submittedName>
        <fullName evidence="1">Uncharacterized protein</fullName>
    </submittedName>
</protein>
<sequence>MDTEIRWIEEEEVWENYKSPQELNEYPAWFLQTKPEPCPAISKVVLQYINFDYIFSKENSPLETVISHPWKESPGFNLTKHEFLELLT</sequence>
<evidence type="ECO:0000313" key="2">
    <source>
        <dbReference type="Proteomes" id="UP000765509"/>
    </source>
</evidence>
<comment type="caution">
    <text evidence="1">The sequence shown here is derived from an EMBL/GenBank/DDBJ whole genome shotgun (WGS) entry which is preliminary data.</text>
</comment>
<evidence type="ECO:0000313" key="1">
    <source>
        <dbReference type="EMBL" id="MBW0473054.1"/>
    </source>
</evidence>
<accession>A0A9Q3BV69</accession>
<proteinExistence type="predicted"/>
<dbReference type="AlphaFoldDB" id="A0A9Q3BV69"/>
<dbReference type="EMBL" id="AVOT02003282">
    <property type="protein sequence ID" value="MBW0473054.1"/>
    <property type="molecule type" value="Genomic_DNA"/>
</dbReference>
<organism evidence="1 2">
    <name type="scientific">Austropuccinia psidii MF-1</name>
    <dbReference type="NCBI Taxonomy" id="1389203"/>
    <lineage>
        <taxon>Eukaryota</taxon>
        <taxon>Fungi</taxon>
        <taxon>Dikarya</taxon>
        <taxon>Basidiomycota</taxon>
        <taxon>Pucciniomycotina</taxon>
        <taxon>Pucciniomycetes</taxon>
        <taxon>Pucciniales</taxon>
        <taxon>Sphaerophragmiaceae</taxon>
        <taxon>Austropuccinia</taxon>
    </lineage>
</organism>
<gene>
    <name evidence="1" type="ORF">O181_012769</name>
</gene>
<name>A0A9Q3BV69_9BASI</name>